<dbReference type="EMBL" id="SBLB01000009">
    <property type="protein sequence ID" value="RYC67125.1"/>
    <property type="molecule type" value="Genomic_DNA"/>
</dbReference>
<dbReference type="AlphaFoldDB" id="A0A4Q2UI06"/>
<dbReference type="GO" id="GO:0016853">
    <property type="term" value="F:isomerase activity"/>
    <property type="evidence" value="ECO:0007669"/>
    <property type="project" value="UniProtKB-KW"/>
</dbReference>
<accession>A0A4Q2UI06</accession>
<dbReference type="PANTHER" id="PTHR11941:SF54">
    <property type="entry name" value="ENOYL-COA HYDRATASE, MITOCHONDRIAL"/>
    <property type="match status" value="1"/>
</dbReference>
<sequence length="134" mass="15087">MILASESAYFQDFPHLTFGIVPGDGNQTVWTRAIGDYRARYFLYTQQSLSAQEAKQLGVVAEVLPPVVLLMERARTLAEQFLRILELTRRHMRAMFALPLKKELLEQVGFGLAVEGITATDLRIMAEEQTKATA</sequence>
<proteinExistence type="predicted"/>
<dbReference type="PANTHER" id="PTHR11941">
    <property type="entry name" value="ENOYL-COA HYDRATASE-RELATED"/>
    <property type="match status" value="1"/>
</dbReference>
<gene>
    <name evidence="1" type="ORF">EQG79_25940</name>
</gene>
<evidence type="ECO:0000313" key="1">
    <source>
        <dbReference type="EMBL" id="RYC67125.1"/>
    </source>
</evidence>
<organism evidence="1 2">
    <name type="scientific">Spirosoma sordidisoli</name>
    <dbReference type="NCBI Taxonomy" id="2502893"/>
    <lineage>
        <taxon>Bacteria</taxon>
        <taxon>Pseudomonadati</taxon>
        <taxon>Bacteroidota</taxon>
        <taxon>Cytophagia</taxon>
        <taxon>Cytophagales</taxon>
        <taxon>Cytophagaceae</taxon>
        <taxon>Spirosoma</taxon>
    </lineage>
</organism>
<dbReference type="GO" id="GO:0006635">
    <property type="term" value="P:fatty acid beta-oxidation"/>
    <property type="evidence" value="ECO:0007669"/>
    <property type="project" value="TreeGrafter"/>
</dbReference>
<dbReference type="Gene3D" id="3.90.226.10">
    <property type="entry name" value="2-enoyl-CoA Hydratase, Chain A, domain 1"/>
    <property type="match status" value="1"/>
</dbReference>
<dbReference type="CDD" id="cd06558">
    <property type="entry name" value="crotonase-like"/>
    <property type="match status" value="1"/>
</dbReference>
<dbReference type="RefSeq" id="WP_129605553.1">
    <property type="nucleotide sequence ID" value="NZ_SBLB01000009.1"/>
</dbReference>
<dbReference type="Proteomes" id="UP000290407">
    <property type="component" value="Unassembled WGS sequence"/>
</dbReference>
<protein>
    <submittedName>
        <fullName evidence="1">Enoyl-CoA hydratase/isomerase family protein</fullName>
    </submittedName>
</protein>
<reference evidence="1 2" key="1">
    <citation type="submission" date="2019-01" db="EMBL/GenBank/DDBJ databases">
        <title>Spirosoma flava sp. nov., a propanil-degrading bacterium isolated from herbicide-contaminated soil.</title>
        <authorList>
            <person name="Zhang L."/>
            <person name="Jiang J.-D."/>
        </authorList>
    </citation>
    <scope>NUCLEOTIDE SEQUENCE [LARGE SCALE GENOMIC DNA]</scope>
    <source>
        <strain evidence="1 2">TY50</strain>
    </source>
</reference>
<dbReference type="SUPFAM" id="SSF52096">
    <property type="entry name" value="ClpP/crotonase"/>
    <property type="match status" value="1"/>
</dbReference>
<evidence type="ECO:0000313" key="2">
    <source>
        <dbReference type="Proteomes" id="UP000290407"/>
    </source>
</evidence>
<keyword evidence="1" id="KW-0413">Isomerase</keyword>
<name>A0A4Q2UI06_9BACT</name>
<dbReference type="InterPro" id="IPR029045">
    <property type="entry name" value="ClpP/crotonase-like_dom_sf"/>
</dbReference>
<keyword evidence="2" id="KW-1185">Reference proteome</keyword>
<dbReference type="Pfam" id="PF00378">
    <property type="entry name" value="ECH_1"/>
    <property type="match status" value="1"/>
</dbReference>
<dbReference type="InterPro" id="IPR001753">
    <property type="entry name" value="Enoyl-CoA_hydra/iso"/>
</dbReference>
<comment type="caution">
    <text evidence="1">The sequence shown here is derived from an EMBL/GenBank/DDBJ whole genome shotgun (WGS) entry which is preliminary data.</text>
</comment>